<name>A0ABR4C2C6_9HELO</name>
<proteinExistence type="predicted"/>
<accession>A0ABR4C2C6</accession>
<comment type="caution">
    <text evidence="1">The sequence shown here is derived from an EMBL/GenBank/DDBJ whole genome shotgun (WGS) entry which is preliminary data.</text>
</comment>
<organism evidence="1 2">
    <name type="scientific">Oculimacula yallundae</name>
    <dbReference type="NCBI Taxonomy" id="86028"/>
    <lineage>
        <taxon>Eukaryota</taxon>
        <taxon>Fungi</taxon>
        <taxon>Dikarya</taxon>
        <taxon>Ascomycota</taxon>
        <taxon>Pezizomycotina</taxon>
        <taxon>Leotiomycetes</taxon>
        <taxon>Helotiales</taxon>
        <taxon>Ploettnerulaceae</taxon>
        <taxon>Oculimacula</taxon>
    </lineage>
</organism>
<evidence type="ECO:0000313" key="2">
    <source>
        <dbReference type="Proteomes" id="UP001595075"/>
    </source>
</evidence>
<dbReference type="EMBL" id="JAZHXI010000015">
    <property type="protein sequence ID" value="KAL2063666.1"/>
    <property type="molecule type" value="Genomic_DNA"/>
</dbReference>
<reference evidence="1 2" key="1">
    <citation type="journal article" date="2024" name="Commun. Biol.">
        <title>Comparative genomic analysis of thermophilic fungi reveals convergent evolutionary adaptations and gene losses.</title>
        <authorList>
            <person name="Steindorff A.S."/>
            <person name="Aguilar-Pontes M.V."/>
            <person name="Robinson A.J."/>
            <person name="Andreopoulos B."/>
            <person name="LaButti K."/>
            <person name="Kuo A."/>
            <person name="Mondo S."/>
            <person name="Riley R."/>
            <person name="Otillar R."/>
            <person name="Haridas S."/>
            <person name="Lipzen A."/>
            <person name="Grimwood J."/>
            <person name="Schmutz J."/>
            <person name="Clum A."/>
            <person name="Reid I.D."/>
            <person name="Moisan M.C."/>
            <person name="Butler G."/>
            <person name="Nguyen T.T.M."/>
            <person name="Dewar K."/>
            <person name="Conant G."/>
            <person name="Drula E."/>
            <person name="Henrissat B."/>
            <person name="Hansel C."/>
            <person name="Singer S."/>
            <person name="Hutchinson M.I."/>
            <person name="de Vries R.P."/>
            <person name="Natvig D.O."/>
            <person name="Powell A.J."/>
            <person name="Tsang A."/>
            <person name="Grigoriev I.V."/>
        </authorList>
    </citation>
    <scope>NUCLEOTIDE SEQUENCE [LARGE SCALE GENOMIC DNA]</scope>
    <source>
        <strain evidence="1 2">CBS 494.80</strain>
    </source>
</reference>
<evidence type="ECO:0000313" key="1">
    <source>
        <dbReference type="EMBL" id="KAL2063666.1"/>
    </source>
</evidence>
<protein>
    <submittedName>
        <fullName evidence="1">Uncharacterized protein</fullName>
    </submittedName>
</protein>
<keyword evidence="2" id="KW-1185">Reference proteome</keyword>
<sequence>MSASSVTMLDMDPISCEAGYLSTHPSQLFSHVSSLNFMLCKEHSFGKRPDFDTIARRRGCRSWIFLRGKFLSPIAQIETPSVALLESLCQIVRRKFRPSLVCHPWVEHLRAPITSRSVIQTGQWKGVVVCQSVASKTIAAKAFMLDHSVYLWNLHVRKIASIVARKNRVFHQDFDKK</sequence>
<gene>
    <name evidence="1" type="ORF">VTL71DRAFT_5471</name>
</gene>
<dbReference type="Proteomes" id="UP001595075">
    <property type="component" value="Unassembled WGS sequence"/>
</dbReference>